<dbReference type="InterPro" id="IPR001173">
    <property type="entry name" value="Glyco_trans_2-like"/>
</dbReference>
<dbReference type="InterPro" id="IPR050834">
    <property type="entry name" value="Glycosyltransf_2"/>
</dbReference>
<accession>A0ABV8PSC5</accession>
<dbReference type="Proteomes" id="UP001595906">
    <property type="component" value="Unassembled WGS sequence"/>
</dbReference>
<keyword evidence="3" id="KW-1185">Reference proteome</keyword>
<dbReference type="EMBL" id="JBHSDC010000002">
    <property type="protein sequence ID" value="MFC4230778.1"/>
    <property type="molecule type" value="Genomic_DNA"/>
</dbReference>
<gene>
    <name evidence="2" type="ORF">ACFOW1_02675</name>
</gene>
<dbReference type="RefSeq" id="WP_379012163.1">
    <property type="nucleotide sequence ID" value="NZ_JBHSDC010000002.1"/>
</dbReference>
<name>A0ABV8PSC5_9BACT</name>
<dbReference type="InterPro" id="IPR029044">
    <property type="entry name" value="Nucleotide-diphossugar_trans"/>
</dbReference>
<protein>
    <submittedName>
        <fullName evidence="2">Glycosyltransferase family 2 protein</fullName>
    </submittedName>
</protein>
<sequence length="313" mass="37475">MSQPFISICIPAYKRITDLERLLNSIAEQTYQNFEVIITDDSPDDTVKDFVQSYNHKFSLLYFKNAEPLGTPENWNEGFRKANGKWFKLMHDDDYFANNKSLKSFVQEIEQHPSQEVFYSAFMFEDTINNYTKIIKCNIFDRLLLHLSPYHLLKRNYFGNPSCIIIKRTVPFLYDKRFKYIVDFAYYIELLLYNVKCRYIDEVLIYVGQNDSQVTHYTFKNKAVQMYENHILFEKIGSKALKNILAFDYYWRIYRNFQIQSIDEIREYYNGDIHPVLRAMIQFQKKLPKSLLTLGIFSKSCMFTCYCITRKLL</sequence>
<dbReference type="Gene3D" id="3.90.550.10">
    <property type="entry name" value="Spore Coat Polysaccharide Biosynthesis Protein SpsA, Chain A"/>
    <property type="match status" value="1"/>
</dbReference>
<feature type="domain" description="Glycosyltransferase 2-like" evidence="1">
    <location>
        <begin position="7"/>
        <end position="140"/>
    </location>
</feature>
<dbReference type="SUPFAM" id="SSF53448">
    <property type="entry name" value="Nucleotide-diphospho-sugar transferases"/>
    <property type="match status" value="1"/>
</dbReference>
<dbReference type="Pfam" id="PF00535">
    <property type="entry name" value="Glycos_transf_2"/>
    <property type="match status" value="1"/>
</dbReference>
<evidence type="ECO:0000313" key="3">
    <source>
        <dbReference type="Proteomes" id="UP001595906"/>
    </source>
</evidence>
<organism evidence="2 3">
    <name type="scientific">Parasediminibacterium paludis</name>
    <dbReference type="NCBI Taxonomy" id="908966"/>
    <lineage>
        <taxon>Bacteria</taxon>
        <taxon>Pseudomonadati</taxon>
        <taxon>Bacteroidota</taxon>
        <taxon>Chitinophagia</taxon>
        <taxon>Chitinophagales</taxon>
        <taxon>Chitinophagaceae</taxon>
        <taxon>Parasediminibacterium</taxon>
    </lineage>
</organism>
<dbReference type="PANTHER" id="PTHR43685">
    <property type="entry name" value="GLYCOSYLTRANSFERASE"/>
    <property type="match status" value="1"/>
</dbReference>
<reference evidence="3" key="1">
    <citation type="journal article" date="2019" name="Int. J. Syst. Evol. Microbiol.">
        <title>The Global Catalogue of Microorganisms (GCM) 10K type strain sequencing project: providing services to taxonomists for standard genome sequencing and annotation.</title>
        <authorList>
            <consortium name="The Broad Institute Genomics Platform"/>
            <consortium name="The Broad Institute Genome Sequencing Center for Infectious Disease"/>
            <person name="Wu L."/>
            <person name="Ma J."/>
        </authorList>
    </citation>
    <scope>NUCLEOTIDE SEQUENCE [LARGE SCALE GENOMIC DNA]</scope>
    <source>
        <strain evidence="3">CECT 8010</strain>
    </source>
</reference>
<proteinExistence type="predicted"/>
<comment type="caution">
    <text evidence="2">The sequence shown here is derived from an EMBL/GenBank/DDBJ whole genome shotgun (WGS) entry which is preliminary data.</text>
</comment>
<evidence type="ECO:0000259" key="1">
    <source>
        <dbReference type="Pfam" id="PF00535"/>
    </source>
</evidence>
<dbReference type="PANTHER" id="PTHR43685:SF11">
    <property type="entry name" value="GLYCOSYLTRANSFERASE TAGX-RELATED"/>
    <property type="match status" value="1"/>
</dbReference>
<evidence type="ECO:0000313" key="2">
    <source>
        <dbReference type="EMBL" id="MFC4230778.1"/>
    </source>
</evidence>